<name>A0A2D0XQB8_9CAUD</name>
<evidence type="ECO:0000313" key="1">
    <source>
        <dbReference type="EMBL" id="ASU01130.1"/>
    </source>
</evidence>
<evidence type="ECO:0000313" key="2">
    <source>
        <dbReference type="Proteomes" id="UP000240755"/>
    </source>
</evidence>
<reference evidence="1 2" key="1">
    <citation type="journal article" date="2017" name="Sci. Rep.">
        <title>Analysis of the CRISPR-Cas system in bacteriophages active on epidemic strains of Vibrio cholerae in Bangladesh.</title>
        <authorList>
            <person name="Naser I.B."/>
            <person name="Hoque M.M."/>
            <person name="Nahid M.A."/>
            <person name="Tareq T.M."/>
            <person name="Rocky M.K."/>
            <person name="Faruque S.M."/>
        </authorList>
    </citation>
    <scope>NUCLEOTIDE SEQUENCE [LARGE SCALE GENOMIC DNA]</scope>
</reference>
<sequence length="47" mass="4808">MWYKKKRFVAAIVTAALVALGALAGVDLSGLEAGLTQAACGIVECVQ</sequence>
<dbReference type="EMBL" id="MF574151">
    <property type="protein sequence ID" value="ASU01130.1"/>
    <property type="molecule type" value="Genomic_DNA"/>
</dbReference>
<protein>
    <submittedName>
        <fullName evidence="1">Uncharacterized protein</fullName>
    </submittedName>
</protein>
<organism evidence="1 2">
    <name type="scientific">Vibrio phage JSF25</name>
    <dbReference type="NCBI Taxonomy" id="2026085"/>
    <lineage>
        <taxon>Viruses</taxon>
        <taxon>Duplodnaviria</taxon>
        <taxon>Heunggongvirae</taxon>
        <taxon>Uroviricota</taxon>
        <taxon>Caudoviricetes</taxon>
        <taxon>Autographivirales</taxon>
        <taxon>Autotranscriptaviridae</taxon>
        <taxon>Studiervirinae</taxon>
        <taxon>Chatterjeevirus</taxon>
        <taxon>Chatterjeevirus ICP3</taxon>
    </lineage>
</organism>
<dbReference type="Proteomes" id="UP000240755">
    <property type="component" value="Segment"/>
</dbReference>
<accession>A0A2D0XQB8</accession>
<proteinExistence type="predicted"/>